<accession>A0A836IEW4</accession>
<feature type="region of interest" description="Disordered" evidence="1">
    <location>
        <begin position="1089"/>
        <end position="1134"/>
    </location>
</feature>
<feature type="region of interest" description="Disordered" evidence="1">
    <location>
        <begin position="673"/>
        <end position="724"/>
    </location>
</feature>
<feature type="compositionally biased region" description="Low complexity" evidence="1">
    <location>
        <begin position="599"/>
        <end position="609"/>
    </location>
</feature>
<feature type="region of interest" description="Disordered" evidence="1">
    <location>
        <begin position="22"/>
        <end position="66"/>
    </location>
</feature>
<dbReference type="KEGG" id="phet:94291455"/>
<feature type="region of interest" description="Disordered" evidence="1">
    <location>
        <begin position="94"/>
        <end position="123"/>
    </location>
</feature>
<evidence type="ECO:0000313" key="2">
    <source>
        <dbReference type="EMBL" id="KAG5508164.1"/>
    </source>
</evidence>
<reference evidence="2 3" key="1">
    <citation type="submission" date="2021-02" db="EMBL/GenBank/DDBJ databases">
        <title>Porcisia hertigi Genome sequencing and assembly.</title>
        <authorList>
            <person name="Almutairi H."/>
            <person name="Gatherer D."/>
        </authorList>
    </citation>
    <scope>NUCLEOTIDE SEQUENCE [LARGE SCALE GENOMIC DNA]</scope>
    <source>
        <strain evidence="2 3">C119</strain>
    </source>
</reference>
<feature type="compositionally biased region" description="Polar residues" evidence="1">
    <location>
        <begin position="886"/>
        <end position="895"/>
    </location>
</feature>
<sequence>MNAYFFSHHTPPLLAPPQVTQKAAIAAGAHRQGLHQSEQGHARTPSTQNGRGVSGQGGERDDAHRKAAARSLNGVRDAALDSSAIPPAVLRLGPTSMVSKQPPIASRTPLSPRATSPVATAIAPPPHRPVPCLILYSPQGPRPLDGLTTVTLAHPGSSAAVVPRRGPLQTCGGSLKRLSADGSASLSPPVAVVLGTAAGHRATRSATASTAVRASPQPPNGIRCVYDRDTRSRLLHITPGTEVDFSSCMRLPSLAVTPASATGAAPAPALFAATPVHTVVAVQFCVAAPTLPTAARHQAGTSRPELPVSPIPPPGSFHLELLLRTGTVSETFGGRSRTTDRGGSGRSGGYRLRFTNTGHGVQRHAHHTKISLHCVRTAQWVQLFLDLEALLQSCREAGAVVARGAHCRLQELRIGSSGSATSTGGVYVRRIIAGHGLPFPSPAIDHLVTADGVPGLVAVTGMPMDSEQERARDFHGERSSYVPGSTTLQQCSTNSGSCWVSPEALRLPAEAGETLCVFVRTGDEYILSESPALPNPAEAPPLEDEVHAGGRNDGTEATQARWKADSSANDVYRDTSERRARSATPDSAALRPTQAVSEAAPKPLTSSLSAALPSHRPQYWQPNHPHQQQRPVLENTHRRHREAEAGAARAFEGQIEPSRGQHYTALELLRMHDQQHRVQPQPAPQHTGAKAAAHVSTPVDPPLSPPPPPSAAYPRSPVSGSSLSASDDAEMFVVREVSDAEQLAPATPPRYPANQLMTGKPPLRVTQPQPLITTKIVNHTLDAGPMAEVVVQHVEEDVAIEDVGDEGFCAHQRTDLSLSATTSITTPTTVTTPEASVLSVVSYSSAVELMEEMNERVRRIHTVLAGAKEEAAASASTFASIAAQPQVRNPPSRQVTPPPRAQGIRSVASVSGATGLPVVALPPRLTDVTPNRFSSSLPSAPAAANPADLMNAVLGGRSCGAAASTSAVPNTSQKSTATAMGAATKDSVPRVFPANCTTNASAFPDNTNAILKLWSSVEMPLHLQVPSPRPATATLQRGPLAERPHEHQAAPSLSSSAAASPHAGDARSAAMSSPASAATSWTFHSAPLTPQTPSILKLSNKSGTAGEALSRGGGASSTHETSAGGFNGDLPQRPSFELRTAAPEAVAVAEPPLGSSSGAATRAVVWRRPVPVPGPFPSLRHANTQHTFQDEVRLTGTPLSKQEGVSDAERGDARRMTTLPPKQNAGATPLGMQTPFTPALAGWLGAPSQQRGPQTFTEVAAPVCVGGLVPPPPQSGRSLSTVSSFRMWLPSSSVLTLSAARGRYPSAVTPPRGGGDRHGGPLSDSSSGTGSAPPPRLGITSTPLTSRPPMPHPSVVHMPQITADVAVPISCTAAAALLSPLVQHQEQQQQQQQQQTLHSTAAAAAALTRGPPQHVFVPHHKAHPDDDSQLPEELGEAEKRYMYDCVLKCYLDLETNVYVNVM</sequence>
<protein>
    <submittedName>
        <fullName evidence="2">Uncharacterized protein</fullName>
    </submittedName>
</protein>
<dbReference type="GeneID" id="94291455"/>
<feature type="compositionally biased region" description="Low complexity" evidence="1">
    <location>
        <begin position="1049"/>
        <end position="1072"/>
    </location>
</feature>
<keyword evidence="3" id="KW-1185">Reference proteome</keyword>
<dbReference type="RefSeq" id="XP_067758053.1">
    <property type="nucleotide sequence ID" value="XM_067901378.1"/>
</dbReference>
<feature type="region of interest" description="Disordered" evidence="1">
    <location>
        <begin position="1040"/>
        <end position="1072"/>
    </location>
</feature>
<gene>
    <name evidence="2" type="ORF">JKF63_05418</name>
</gene>
<feature type="region of interest" description="Disordered" evidence="1">
    <location>
        <begin position="529"/>
        <end position="609"/>
    </location>
</feature>
<evidence type="ECO:0000313" key="3">
    <source>
        <dbReference type="Proteomes" id="UP000674318"/>
    </source>
</evidence>
<evidence type="ECO:0000256" key="1">
    <source>
        <dbReference type="SAM" id="MobiDB-lite"/>
    </source>
</evidence>
<feature type="region of interest" description="Disordered" evidence="1">
    <location>
        <begin position="882"/>
        <end position="905"/>
    </location>
</feature>
<comment type="caution">
    <text evidence="2">The sequence shown here is derived from an EMBL/GenBank/DDBJ whole genome shotgun (WGS) entry which is preliminary data.</text>
</comment>
<feature type="compositionally biased region" description="Pro residues" evidence="1">
    <location>
        <begin position="699"/>
        <end position="711"/>
    </location>
</feature>
<feature type="region of interest" description="Disordered" evidence="1">
    <location>
        <begin position="1305"/>
        <end position="1356"/>
    </location>
</feature>
<feature type="compositionally biased region" description="Basic and acidic residues" evidence="1">
    <location>
        <begin position="544"/>
        <end position="554"/>
    </location>
</feature>
<dbReference type="Proteomes" id="UP000674318">
    <property type="component" value="Chromosome 17"/>
</dbReference>
<feature type="compositionally biased region" description="Polar residues" evidence="1">
    <location>
        <begin position="1089"/>
        <end position="1103"/>
    </location>
</feature>
<dbReference type="OrthoDB" id="266986at2759"/>
<proteinExistence type="predicted"/>
<dbReference type="EMBL" id="JAFJZO010000017">
    <property type="protein sequence ID" value="KAG5508164.1"/>
    <property type="molecule type" value="Genomic_DNA"/>
</dbReference>
<organism evidence="2 3">
    <name type="scientific">Porcisia hertigi</name>
    <dbReference type="NCBI Taxonomy" id="2761500"/>
    <lineage>
        <taxon>Eukaryota</taxon>
        <taxon>Discoba</taxon>
        <taxon>Euglenozoa</taxon>
        <taxon>Kinetoplastea</taxon>
        <taxon>Metakinetoplastina</taxon>
        <taxon>Trypanosomatida</taxon>
        <taxon>Trypanosomatidae</taxon>
        <taxon>Leishmaniinae</taxon>
        <taxon>Porcisia</taxon>
    </lineage>
</organism>
<feature type="compositionally biased region" description="Basic and acidic residues" evidence="1">
    <location>
        <begin position="571"/>
        <end position="580"/>
    </location>
</feature>
<feature type="compositionally biased region" description="Polar residues" evidence="1">
    <location>
        <begin position="34"/>
        <end position="51"/>
    </location>
</feature>
<name>A0A836IEW4_9TRYP</name>